<sequence>MICSIHQPCYFPWLGLLSKIAGSDTLILLDEVQLSDSAFQHRNQFLTLDGKVKYLTIPFVKQNYLNLPLKDIKIADPGWGVIHNNFLTNNYKKHPFFDQIYPEIAPLFSTPTTYLIEVILKSMDISMALLGIKTKIIMQHQLQYQHEAKKADLILQLLQATQATSYLSGTGAKIYQDDALFDSAGISISYNEFSHPIYPQKNTQQFISGLSCLDLLFNVGSVAASTMLARESSP</sequence>
<organism evidence="1 2">
    <name type="scientific">Solimicrobium silvestre</name>
    <dbReference type="NCBI Taxonomy" id="2099400"/>
    <lineage>
        <taxon>Bacteria</taxon>
        <taxon>Pseudomonadati</taxon>
        <taxon>Pseudomonadota</taxon>
        <taxon>Betaproteobacteria</taxon>
        <taxon>Burkholderiales</taxon>
        <taxon>Oxalobacteraceae</taxon>
        <taxon>Solimicrobium</taxon>
    </lineage>
</organism>
<name>A0A2S9GUV2_9BURK</name>
<accession>A0A2S9GUV2</accession>
<dbReference type="EMBL" id="PUGF01000022">
    <property type="protein sequence ID" value="PRC91478.1"/>
    <property type="molecule type" value="Genomic_DNA"/>
</dbReference>
<proteinExistence type="predicted"/>
<dbReference type="Pfam" id="PF08889">
    <property type="entry name" value="WbqC"/>
    <property type="match status" value="1"/>
</dbReference>
<dbReference type="InterPro" id="IPR014985">
    <property type="entry name" value="WbqC"/>
</dbReference>
<gene>
    <name evidence="1" type="ORF">S2091_3756</name>
</gene>
<dbReference type="Proteomes" id="UP000237839">
    <property type="component" value="Unassembled WGS sequence"/>
</dbReference>
<dbReference type="RefSeq" id="WP_165795030.1">
    <property type="nucleotide sequence ID" value="NZ_PUGF01000022.1"/>
</dbReference>
<keyword evidence="2" id="KW-1185">Reference proteome</keyword>
<evidence type="ECO:0000313" key="2">
    <source>
        <dbReference type="Proteomes" id="UP000237839"/>
    </source>
</evidence>
<evidence type="ECO:0000313" key="1">
    <source>
        <dbReference type="EMBL" id="PRC91478.1"/>
    </source>
</evidence>
<protein>
    <submittedName>
        <fullName evidence="1">WbqC-like protein family</fullName>
    </submittedName>
</protein>
<reference evidence="1 2" key="1">
    <citation type="submission" date="2018-02" db="EMBL/GenBank/DDBJ databases">
        <title>Solimicrobium silvestre gen. nov., sp. nov., isolated from alpine forest soil.</title>
        <authorList>
            <person name="Margesin R."/>
            <person name="Albuquerque L."/>
            <person name="Zhang D.-C."/>
            <person name="Froufe H.J.C."/>
            <person name="Severino R."/>
            <person name="Roxo I."/>
            <person name="Egas C."/>
            <person name="Da Costa M.S."/>
        </authorList>
    </citation>
    <scope>NUCLEOTIDE SEQUENCE [LARGE SCALE GENOMIC DNA]</scope>
    <source>
        <strain evidence="1 2">S20-91</strain>
    </source>
</reference>
<comment type="caution">
    <text evidence="1">The sequence shown here is derived from an EMBL/GenBank/DDBJ whole genome shotgun (WGS) entry which is preliminary data.</text>
</comment>
<dbReference type="AlphaFoldDB" id="A0A2S9GUV2"/>